<dbReference type="EMBL" id="KB822725">
    <property type="protein sequence ID" value="ETN36636.1"/>
    <property type="molecule type" value="Genomic_DNA"/>
</dbReference>
<reference evidence="2 3" key="1">
    <citation type="submission" date="2013-03" db="EMBL/GenBank/DDBJ databases">
        <title>The Genome Sequence of Phialophora europaea CBS 101466.</title>
        <authorList>
            <consortium name="The Broad Institute Genomics Platform"/>
            <person name="Cuomo C."/>
            <person name="de Hoog S."/>
            <person name="Gorbushina A."/>
            <person name="Walker B."/>
            <person name="Young S.K."/>
            <person name="Zeng Q."/>
            <person name="Gargeya S."/>
            <person name="Fitzgerald M."/>
            <person name="Haas B."/>
            <person name="Abouelleil A."/>
            <person name="Allen A.W."/>
            <person name="Alvarado L."/>
            <person name="Arachchi H.M."/>
            <person name="Berlin A.M."/>
            <person name="Chapman S.B."/>
            <person name="Gainer-Dewar J."/>
            <person name="Goldberg J."/>
            <person name="Griggs A."/>
            <person name="Gujja S."/>
            <person name="Hansen M."/>
            <person name="Howarth C."/>
            <person name="Imamovic A."/>
            <person name="Ireland A."/>
            <person name="Larimer J."/>
            <person name="McCowan C."/>
            <person name="Murphy C."/>
            <person name="Pearson M."/>
            <person name="Poon T.W."/>
            <person name="Priest M."/>
            <person name="Roberts A."/>
            <person name="Saif S."/>
            <person name="Shea T."/>
            <person name="Sisk P."/>
            <person name="Sykes S."/>
            <person name="Wortman J."/>
            <person name="Nusbaum C."/>
            <person name="Birren B."/>
        </authorList>
    </citation>
    <scope>NUCLEOTIDE SEQUENCE [LARGE SCALE GENOMIC DNA]</scope>
    <source>
        <strain evidence="2 3">CBS 101466</strain>
    </source>
</reference>
<sequence>MPILNKSGSSHAVNGLNAIIRFLQLAFGTIVLGIYAEAQSHSLWSRSQYSKELDVAIAAGALSIITGVVCGAIPFLISYYYVAIAFLWDWIIFFTWCAAFALNHKYFSNGIYVAALEESGFPSVDAVVAGQWSALTAMLLFLISALMGPACLLMDRKSLFASRGVVQS</sequence>
<dbReference type="HOGENOM" id="CLU_133359_0_0_1"/>
<dbReference type="eggNOG" id="ENOG502T5NI">
    <property type="taxonomic scope" value="Eukaryota"/>
</dbReference>
<keyword evidence="1" id="KW-0812">Transmembrane</keyword>
<evidence type="ECO:0000256" key="1">
    <source>
        <dbReference type="SAM" id="Phobius"/>
    </source>
</evidence>
<dbReference type="Proteomes" id="UP000030752">
    <property type="component" value="Unassembled WGS sequence"/>
</dbReference>
<feature type="transmembrane region" description="Helical" evidence="1">
    <location>
        <begin position="132"/>
        <end position="153"/>
    </location>
</feature>
<name>W2RJH9_CYPE1</name>
<feature type="transmembrane region" description="Helical" evidence="1">
    <location>
        <begin position="55"/>
        <end position="73"/>
    </location>
</feature>
<gene>
    <name evidence="2" type="ORF">HMPREF1541_08914</name>
</gene>
<protein>
    <recommendedName>
        <fullName evidence="4">MARVEL domain-containing protein</fullName>
    </recommendedName>
</protein>
<feature type="transmembrane region" description="Helical" evidence="1">
    <location>
        <begin position="12"/>
        <end position="35"/>
    </location>
</feature>
<keyword evidence="3" id="KW-1185">Reference proteome</keyword>
<proteinExistence type="predicted"/>
<dbReference type="OrthoDB" id="5363290at2759"/>
<feature type="transmembrane region" description="Helical" evidence="1">
    <location>
        <begin position="80"/>
        <end position="102"/>
    </location>
</feature>
<keyword evidence="1" id="KW-0472">Membrane</keyword>
<evidence type="ECO:0008006" key="4">
    <source>
        <dbReference type="Google" id="ProtNLM"/>
    </source>
</evidence>
<dbReference type="VEuPathDB" id="FungiDB:HMPREF1541_08914"/>
<dbReference type="InParanoid" id="W2RJH9"/>
<evidence type="ECO:0000313" key="3">
    <source>
        <dbReference type="Proteomes" id="UP000030752"/>
    </source>
</evidence>
<organism evidence="2 3">
    <name type="scientific">Cyphellophora europaea (strain CBS 101466)</name>
    <name type="common">Phialophora europaea</name>
    <dbReference type="NCBI Taxonomy" id="1220924"/>
    <lineage>
        <taxon>Eukaryota</taxon>
        <taxon>Fungi</taxon>
        <taxon>Dikarya</taxon>
        <taxon>Ascomycota</taxon>
        <taxon>Pezizomycotina</taxon>
        <taxon>Eurotiomycetes</taxon>
        <taxon>Chaetothyriomycetidae</taxon>
        <taxon>Chaetothyriales</taxon>
        <taxon>Cyphellophoraceae</taxon>
        <taxon>Cyphellophora</taxon>
    </lineage>
</organism>
<dbReference type="GeneID" id="19976253"/>
<accession>W2RJH9</accession>
<dbReference type="RefSeq" id="XP_008721454.1">
    <property type="nucleotide sequence ID" value="XM_008723232.1"/>
</dbReference>
<keyword evidence="1" id="KW-1133">Transmembrane helix</keyword>
<evidence type="ECO:0000313" key="2">
    <source>
        <dbReference type="EMBL" id="ETN36636.1"/>
    </source>
</evidence>
<dbReference type="AlphaFoldDB" id="W2RJH9"/>